<dbReference type="SMART" id="SM00969">
    <property type="entry name" value="SOCS_box"/>
    <property type="match status" value="1"/>
</dbReference>
<evidence type="ECO:0000313" key="7">
    <source>
        <dbReference type="Proteomes" id="UP000265140"/>
    </source>
</evidence>
<dbReference type="SUPFAM" id="SSF48403">
    <property type="entry name" value="Ankyrin repeat"/>
    <property type="match status" value="1"/>
</dbReference>
<evidence type="ECO:0000256" key="2">
    <source>
        <dbReference type="ARBA" id="ARBA00022737"/>
    </source>
</evidence>
<dbReference type="PANTHER" id="PTHR24198:SF187">
    <property type="entry name" value="ANKYRIN REPEAT AND SOCS BOX CONTAINING 15"/>
    <property type="match status" value="1"/>
</dbReference>
<dbReference type="PROSITE" id="PS50297">
    <property type="entry name" value="ANK_REP_REGION"/>
    <property type="match status" value="5"/>
</dbReference>
<dbReference type="GO" id="GO:0035556">
    <property type="term" value="P:intracellular signal transduction"/>
    <property type="evidence" value="ECO:0007669"/>
    <property type="project" value="InterPro"/>
</dbReference>
<dbReference type="PROSITE" id="PS50088">
    <property type="entry name" value="ANK_REPEAT"/>
    <property type="match status" value="5"/>
</dbReference>
<keyword evidence="3 4" id="KW-0040">ANK repeat</keyword>
<reference evidence="6 7" key="1">
    <citation type="submission" date="2020-02" db="EMBL/GenBank/DDBJ databases">
        <title>Esox lucius (northern pike) genome, fEsoLuc1, primary haplotype.</title>
        <authorList>
            <person name="Myers G."/>
            <person name="Karagic N."/>
            <person name="Meyer A."/>
            <person name="Pippel M."/>
            <person name="Reichard M."/>
            <person name="Winkler S."/>
            <person name="Tracey A."/>
            <person name="Sims Y."/>
            <person name="Howe K."/>
            <person name="Rhie A."/>
            <person name="Formenti G."/>
            <person name="Durbin R."/>
            <person name="Fedrigo O."/>
            <person name="Jarvis E.D."/>
        </authorList>
    </citation>
    <scope>NUCLEOTIDE SEQUENCE [LARGE SCALE GENOMIC DNA]</scope>
</reference>
<dbReference type="SUPFAM" id="SSF158235">
    <property type="entry name" value="SOCS box-like"/>
    <property type="match status" value="1"/>
</dbReference>
<dbReference type="PROSITE" id="PS50225">
    <property type="entry name" value="SOCS"/>
    <property type="match status" value="1"/>
</dbReference>
<feature type="repeat" description="ANK" evidence="4">
    <location>
        <begin position="107"/>
        <end position="139"/>
    </location>
</feature>
<evidence type="ECO:0000256" key="4">
    <source>
        <dbReference type="PROSITE-ProRule" id="PRU00023"/>
    </source>
</evidence>
<reference evidence="6" key="2">
    <citation type="submission" date="2025-08" db="UniProtKB">
        <authorList>
            <consortium name="Ensembl"/>
        </authorList>
    </citation>
    <scope>IDENTIFICATION</scope>
</reference>
<evidence type="ECO:0000313" key="6">
    <source>
        <dbReference type="Ensembl" id="ENSELUP00000084252.1"/>
    </source>
</evidence>
<feature type="repeat" description="ANK" evidence="4">
    <location>
        <begin position="173"/>
        <end position="205"/>
    </location>
</feature>
<feature type="repeat" description="ANK" evidence="4">
    <location>
        <begin position="41"/>
        <end position="73"/>
    </location>
</feature>
<dbReference type="Pfam" id="PF00023">
    <property type="entry name" value="Ank"/>
    <property type="match status" value="1"/>
</dbReference>
<dbReference type="Gene3D" id="1.25.40.20">
    <property type="entry name" value="Ankyrin repeat-containing domain"/>
    <property type="match status" value="2"/>
</dbReference>
<proteinExistence type="predicted"/>
<dbReference type="Proteomes" id="UP000265140">
    <property type="component" value="Chromosome 23"/>
</dbReference>
<organism evidence="6 7">
    <name type="scientific">Esox lucius</name>
    <name type="common">Northern pike</name>
    <dbReference type="NCBI Taxonomy" id="8010"/>
    <lineage>
        <taxon>Eukaryota</taxon>
        <taxon>Metazoa</taxon>
        <taxon>Chordata</taxon>
        <taxon>Craniata</taxon>
        <taxon>Vertebrata</taxon>
        <taxon>Euteleostomi</taxon>
        <taxon>Actinopterygii</taxon>
        <taxon>Neopterygii</taxon>
        <taxon>Teleostei</taxon>
        <taxon>Protacanthopterygii</taxon>
        <taxon>Esociformes</taxon>
        <taxon>Esocidae</taxon>
        <taxon>Esox</taxon>
    </lineage>
</organism>
<feature type="repeat" description="ANK" evidence="4">
    <location>
        <begin position="238"/>
        <end position="270"/>
    </location>
</feature>
<feature type="repeat" description="ANK" evidence="4">
    <location>
        <begin position="140"/>
        <end position="172"/>
    </location>
</feature>
<dbReference type="Pfam" id="PF13637">
    <property type="entry name" value="Ank_4"/>
    <property type="match status" value="1"/>
</dbReference>
<name>A0AAY5KD77_ESOLU</name>
<dbReference type="InterPro" id="IPR002110">
    <property type="entry name" value="Ankyrin_rpt"/>
</dbReference>
<dbReference type="PANTHER" id="PTHR24198">
    <property type="entry name" value="ANKYRIN REPEAT AND PROTEIN KINASE DOMAIN-CONTAINING PROTEIN"/>
    <property type="match status" value="1"/>
</dbReference>
<dbReference type="Pfam" id="PF07525">
    <property type="entry name" value="SOCS_box"/>
    <property type="match status" value="1"/>
</dbReference>
<protein>
    <recommendedName>
        <fullName evidence="5">SOCS box domain-containing protein</fullName>
    </recommendedName>
</protein>
<dbReference type="GO" id="GO:0005737">
    <property type="term" value="C:cytoplasm"/>
    <property type="evidence" value="ECO:0007669"/>
    <property type="project" value="TreeGrafter"/>
</dbReference>
<reference evidence="6" key="3">
    <citation type="submission" date="2025-09" db="UniProtKB">
        <authorList>
            <consortium name="Ensembl"/>
        </authorList>
    </citation>
    <scope>IDENTIFICATION</scope>
</reference>
<dbReference type="SMART" id="SM00248">
    <property type="entry name" value="ANK"/>
    <property type="match status" value="11"/>
</dbReference>
<dbReference type="InterPro" id="IPR036036">
    <property type="entry name" value="SOCS_box-like_dom_sf"/>
</dbReference>
<comment type="pathway">
    <text evidence="1">Protein modification; protein ubiquitination.</text>
</comment>
<dbReference type="InterPro" id="IPR001496">
    <property type="entry name" value="SOCS_box"/>
</dbReference>
<evidence type="ECO:0000259" key="5">
    <source>
        <dbReference type="PROSITE" id="PS50225"/>
    </source>
</evidence>
<feature type="domain" description="SOCS box" evidence="5">
    <location>
        <begin position="458"/>
        <end position="505"/>
    </location>
</feature>
<dbReference type="GeneTree" id="ENSGT00940000157073"/>
<evidence type="ECO:0000256" key="3">
    <source>
        <dbReference type="ARBA" id="ARBA00023043"/>
    </source>
</evidence>
<sequence>LERDSRGWLPLHQAAVLGQELILDQVILESCDETLEDVTADGDTPLILAVQNGLLENIKKLLHYGASPNTTNSLNESPLLLAVRQGTYEMVSTLIIGGAFVEQTCLKKRSAIHEAAEAGCSDIIKLLLRNGAMVNARDGHNVSPLGLAAENGHAEVLDILIQNGGDVHAQAYNGDTVLYDAAGSGDLDCIDLLLQAGADPNIASLACELPIHRAAYEGHFLALKTLIPITTDRAITLSGHSPVHTAADGGHVDCLRLLIETGFDINAQLATHMSESYGDLRRTPLYFAVSNNDVTCTETLLAAGAKTDLDPLPCLIVAVRAGRYEMVRLLVSWGAEVNCYFTMISDTSFPTALQYCFRDPRMLRLLLNCGYDADKCFLCSHSRDSYIPNRFTASLSDSCCSLCQVQFCEMINLLSVVNVAGSIVRMLLDYVTHPRLCPSLLQLLKRQRQWAEIFDILANPRSLQHQCRLVIRNEMTPKKLNNPEFLAAVPLPPTIKHYLTYKEYDEYGDFGLHITR</sequence>
<keyword evidence="2" id="KW-0677">Repeat</keyword>
<evidence type="ECO:0000256" key="1">
    <source>
        <dbReference type="ARBA" id="ARBA00004906"/>
    </source>
</evidence>
<accession>A0AAY5KD77</accession>
<dbReference type="Ensembl" id="ENSELUT00000104446.1">
    <property type="protein sequence ID" value="ENSELUP00000084252.1"/>
    <property type="gene ID" value="ENSELUG00000017571.3"/>
</dbReference>
<dbReference type="AlphaFoldDB" id="A0AAY5KD77"/>
<dbReference type="InterPro" id="IPR036770">
    <property type="entry name" value="Ankyrin_rpt-contain_sf"/>
</dbReference>
<dbReference type="Gene3D" id="1.10.750.20">
    <property type="entry name" value="SOCS box"/>
    <property type="match status" value="1"/>
</dbReference>
<dbReference type="Pfam" id="PF12796">
    <property type="entry name" value="Ank_2"/>
    <property type="match status" value="2"/>
</dbReference>
<keyword evidence="7" id="KW-1185">Reference proteome</keyword>